<name>X1II07_9ZZZZ</name>
<dbReference type="AlphaFoldDB" id="X1II07"/>
<dbReference type="EMBL" id="BARU01029340">
    <property type="protein sequence ID" value="GAH65764.1"/>
    <property type="molecule type" value="Genomic_DNA"/>
</dbReference>
<reference evidence="1" key="1">
    <citation type="journal article" date="2014" name="Front. Microbiol.">
        <title>High frequency of phylogenetically diverse reductive dehalogenase-homologous genes in deep subseafloor sedimentary metagenomes.</title>
        <authorList>
            <person name="Kawai M."/>
            <person name="Futagami T."/>
            <person name="Toyoda A."/>
            <person name="Takaki Y."/>
            <person name="Nishi S."/>
            <person name="Hori S."/>
            <person name="Arai W."/>
            <person name="Tsubouchi T."/>
            <person name="Morono Y."/>
            <person name="Uchiyama I."/>
            <person name="Ito T."/>
            <person name="Fujiyama A."/>
            <person name="Inagaki F."/>
            <person name="Takami H."/>
        </authorList>
    </citation>
    <scope>NUCLEOTIDE SEQUENCE</scope>
    <source>
        <strain evidence="1">Expedition CK06-06</strain>
    </source>
</reference>
<evidence type="ECO:0000313" key="1">
    <source>
        <dbReference type="EMBL" id="GAH65764.1"/>
    </source>
</evidence>
<organism evidence="1">
    <name type="scientific">marine sediment metagenome</name>
    <dbReference type="NCBI Taxonomy" id="412755"/>
    <lineage>
        <taxon>unclassified sequences</taxon>
        <taxon>metagenomes</taxon>
        <taxon>ecological metagenomes</taxon>
    </lineage>
</organism>
<feature type="non-terminal residue" evidence="1">
    <location>
        <position position="86"/>
    </location>
</feature>
<protein>
    <submittedName>
        <fullName evidence="1">Uncharacterized protein</fullName>
    </submittedName>
</protein>
<comment type="caution">
    <text evidence="1">The sequence shown here is derived from an EMBL/GenBank/DDBJ whole genome shotgun (WGS) entry which is preliminary data.</text>
</comment>
<proteinExistence type="predicted"/>
<accession>X1II07</accession>
<sequence>MMMDKELQRVLKEVSADIDRLANSDRPLTKEEEKYRRRLLKRKYVLDSIKEAKEKHRRDDELFNSTVYEMLVPWGERHPFLMGLVT</sequence>
<gene>
    <name evidence="1" type="ORF">S03H2_46684</name>
</gene>